<evidence type="ECO:0000313" key="2">
    <source>
        <dbReference type="EMBL" id="SFF33578.1"/>
    </source>
</evidence>
<evidence type="ECO:0000313" key="3">
    <source>
        <dbReference type="Proteomes" id="UP000181942"/>
    </source>
</evidence>
<feature type="domain" description="Transcriptional regulator SbtR-like C-terminal" evidence="1">
    <location>
        <begin position="5"/>
        <end position="59"/>
    </location>
</feature>
<proteinExistence type="predicted"/>
<organism evidence="2 3">
    <name type="scientific">Streptomyces mirabilis</name>
    <dbReference type="NCBI Taxonomy" id="68239"/>
    <lineage>
        <taxon>Bacteria</taxon>
        <taxon>Bacillati</taxon>
        <taxon>Actinomycetota</taxon>
        <taxon>Actinomycetes</taxon>
        <taxon>Kitasatosporales</taxon>
        <taxon>Streptomycetaceae</taxon>
        <taxon>Streptomyces</taxon>
    </lineage>
</organism>
<dbReference type="EMBL" id="FONR01000005">
    <property type="protein sequence ID" value="SFF33578.1"/>
    <property type="molecule type" value="Genomic_DNA"/>
</dbReference>
<dbReference type="OrthoDB" id="9795011at2"/>
<dbReference type="InterPro" id="IPR049445">
    <property type="entry name" value="TetR_SbtR-like_C"/>
</dbReference>
<dbReference type="Pfam" id="PF21597">
    <property type="entry name" value="TetR_C_43"/>
    <property type="match status" value="1"/>
</dbReference>
<protein>
    <recommendedName>
        <fullName evidence="1">Transcriptional regulator SbtR-like C-terminal domain-containing protein</fullName>
    </recommendedName>
</protein>
<sequence length="66" mass="6872">MALTLDRLLTAGAAAGTIRDGVRGRTVLRALGGISGMRATEGRREDAVRITVLPYDGLRYGAEAAA</sequence>
<dbReference type="AlphaFoldDB" id="A0A1I2HVI1"/>
<evidence type="ECO:0000259" key="1">
    <source>
        <dbReference type="Pfam" id="PF21597"/>
    </source>
</evidence>
<dbReference type="Proteomes" id="UP000181942">
    <property type="component" value="Unassembled WGS sequence"/>
</dbReference>
<gene>
    <name evidence="2" type="ORF">SAMN02787118_105430</name>
</gene>
<reference evidence="2 3" key="1">
    <citation type="submission" date="2016-10" db="EMBL/GenBank/DDBJ databases">
        <authorList>
            <person name="de Groot N.N."/>
        </authorList>
    </citation>
    <scope>NUCLEOTIDE SEQUENCE [LARGE SCALE GENOMIC DNA]</scope>
    <source>
        <strain evidence="2 3">OK461</strain>
    </source>
</reference>
<accession>A0A1I2HVI1</accession>
<dbReference type="Gene3D" id="1.10.357.10">
    <property type="entry name" value="Tetracycline Repressor, domain 2"/>
    <property type="match status" value="1"/>
</dbReference>
<name>A0A1I2HVI1_9ACTN</name>